<organism evidence="7 8">
    <name type="scientific">Symbiodinium necroappetens</name>
    <dbReference type="NCBI Taxonomy" id="1628268"/>
    <lineage>
        <taxon>Eukaryota</taxon>
        <taxon>Sar</taxon>
        <taxon>Alveolata</taxon>
        <taxon>Dinophyceae</taxon>
        <taxon>Suessiales</taxon>
        <taxon>Symbiodiniaceae</taxon>
        <taxon>Symbiodinium</taxon>
    </lineage>
</organism>
<evidence type="ECO:0000256" key="3">
    <source>
        <dbReference type="ARBA" id="ARBA00022989"/>
    </source>
</evidence>
<keyword evidence="3 6" id="KW-1133">Transmembrane helix</keyword>
<feature type="region of interest" description="Disordered" evidence="5">
    <location>
        <begin position="202"/>
        <end position="226"/>
    </location>
</feature>
<evidence type="ECO:0000313" key="7">
    <source>
        <dbReference type="EMBL" id="CAE7527667.1"/>
    </source>
</evidence>
<protein>
    <recommendedName>
        <fullName evidence="9">Major facilitator superfamily (MFS) profile domain-containing protein</fullName>
    </recommendedName>
</protein>
<feature type="compositionally biased region" description="Polar residues" evidence="5">
    <location>
        <begin position="217"/>
        <end position="226"/>
    </location>
</feature>
<feature type="transmembrane region" description="Helical" evidence="6">
    <location>
        <begin position="408"/>
        <end position="428"/>
    </location>
</feature>
<dbReference type="SUPFAM" id="SSF103473">
    <property type="entry name" value="MFS general substrate transporter"/>
    <property type="match status" value="1"/>
</dbReference>
<evidence type="ECO:0000256" key="2">
    <source>
        <dbReference type="ARBA" id="ARBA00022692"/>
    </source>
</evidence>
<dbReference type="PANTHER" id="PTHR23507">
    <property type="entry name" value="ZGC:174356"/>
    <property type="match status" value="1"/>
</dbReference>
<dbReference type="InterPro" id="IPR011701">
    <property type="entry name" value="MFS"/>
</dbReference>
<dbReference type="PANTHER" id="PTHR23507:SF1">
    <property type="entry name" value="FI18259P1-RELATED"/>
    <property type="match status" value="1"/>
</dbReference>
<dbReference type="Gene3D" id="1.20.1250.20">
    <property type="entry name" value="MFS general substrate transporter like domains"/>
    <property type="match status" value="1"/>
</dbReference>
<feature type="transmembrane region" description="Helical" evidence="6">
    <location>
        <begin position="142"/>
        <end position="160"/>
    </location>
</feature>
<dbReference type="GO" id="GO:0016020">
    <property type="term" value="C:membrane"/>
    <property type="evidence" value="ECO:0007669"/>
    <property type="project" value="UniProtKB-SubCell"/>
</dbReference>
<feature type="transmembrane region" description="Helical" evidence="6">
    <location>
        <begin position="335"/>
        <end position="355"/>
    </location>
</feature>
<accession>A0A812TE67</accession>
<dbReference type="AlphaFoldDB" id="A0A812TE67"/>
<evidence type="ECO:0000256" key="1">
    <source>
        <dbReference type="ARBA" id="ARBA00004141"/>
    </source>
</evidence>
<keyword evidence="2 6" id="KW-0812">Transmembrane</keyword>
<evidence type="ECO:0000256" key="5">
    <source>
        <dbReference type="SAM" id="MobiDB-lite"/>
    </source>
</evidence>
<evidence type="ECO:0000256" key="4">
    <source>
        <dbReference type="ARBA" id="ARBA00023136"/>
    </source>
</evidence>
<dbReference type="EMBL" id="CAJNJA010024523">
    <property type="protein sequence ID" value="CAE7527667.1"/>
    <property type="molecule type" value="Genomic_DNA"/>
</dbReference>
<comment type="caution">
    <text evidence="7">The sequence shown here is derived from an EMBL/GenBank/DDBJ whole genome shotgun (WGS) entry which is preliminary data.</text>
</comment>
<dbReference type="OrthoDB" id="196650at2759"/>
<evidence type="ECO:0000313" key="8">
    <source>
        <dbReference type="Proteomes" id="UP000601435"/>
    </source>
</evidence>
<feature type="transmembrane region" description="Helical" evidence="6">
    <location>
        <begin position="106"/>
        <end position="130"/>
    </location>
</feature>
<feature type="transmembrane region" description="Helical" evidence="6">
    <location>
        <begin position="23"/>
        <end position="49"/>
    </location>
</feature>
<feature type="transmembrane region" description="Helical" evidence="6">
    <location>
        <begin position="310"/>
        <end position="329"/>
    </location>
</feature>
<name>A0A812TE67_9DINO</name>
<gene>
    <name evidence="7" type="ORF">SNEC2469_LOCUS15133</name>
</gene>
<comment type="subcellular location">
    <subcellularLocation>
        <location evidence="1">Membrane</location>
        <topology evidence="1">Multi-pass membrane protein</topology>
    </subcellularLocation>
</comment>
<feature type="transmembrane region" description="Helical" evidence="6">
    <location>
        <begin position="367"/>
        <end position="388"/>
    </location>
</feature>
<keyword evidence="8" id="KW-1185">Reference proteome</keyword>
<evidence type="ECO:0008006" key="9">
    <source>
        <dbReference type="Google" id="ProtNLM"/>
    </source>
</evidence>
<dbReference type="Proteomes" id="UP000601435">
    <property type="component" value="Unassembled WGS sequence"/>
</dbReference>
<dbReference type="Pfam" id="PF07690">
    <property type="entry name" value="MFS_1"/>
    <property type="match status" value="1"/>
</dbReference>
<proteinExistence type="predicted"/>
<evidence type="ECO:0000256" key="6">
    <source>
        <dbReference type="SAM" id="Phobius"/>
    </source>
</evidence>
<dbReference type="InterPro" id="IPR036259">
    <property type="entry name" value="MFS_trans_sf"/>
</dbReference>
<keyword evidence="4 6" id="KW-0472">Membrane</keyword>
<dbReference type="GO" id="GO:0022857">
    <property type="term" value="F:transmembrane transporter activity"/>
    <property type="evidence" value="ECO:0007669"/>
    <property type="project" value="InterPro"/>
</dbReference>
<sequence>MAVVNYAGSDVCSAGPSDACDRAITATTAVGVSVGILGGILTAVFSPVVGVLGDRFGRRPMLIACLFASQFATLVSLGSDPKWVFSASSTSGKLRSWGVYYFQWKFYWFFVASLIPAFVPAEVLLSMWILDMTSERNRASAYGLLGAVQVLYGFTAPLMVEFTAASANPSLTATALNMSITCKISGLFLAVLFLPESASIAADGEDPRPGSSEGGDSVSSQGDRSPKNQSFYHCLLQLLQNPTAKVAMLISIISSFMNIGESQVATQYTKNRLSVMAQDRAGLRLCGVSAGLFANTVLLRMFRGAFSVKLQVLVCCLFGLSTHVIYILATSATALYPAAILGALGSLVVVYVSTLNANVATISGMPLGTVLGVLASVGQIGMILGPPVFSSVFLISMRDVFWGHSFPQLAFCFGIVLNLIVVRLLLAVPEAAYEGTRPSLPREVSQDPQDDLTATP</sequence>
<feature type="transmembrane region" description="Helical" evidence="6">
    <location>
        <begin position="172"/>
        <end position="194"/>
    </location>
</feature>
<reference evidence="7" key="1">
    <citation type="submission" date="2021-02" db="EMBL/GenBank/DDBJ databases">
        <authorList>
            <person name="Dougan E. K."/>
            <person name="Rhodes N."/>
            <person name="Thang M."/>
            <person name="Chan C."/>
        </authorList>
    </citation>
    <scope>NUCLEOTIDE SEQUENCE</scope>
</reference>